<evidence type="ECO:0000313" key="1">
    <source>
        <dbReference type="EMBL" id="GIG12892.1"/>
    </source>
</evidence>
<comment type="caution">
    <text evidence="1">The sequence shown here is derived from an EMBL/GenBank/DDBJ whole genome shotgun (WGS) entry which is preliminary data.</text>
</comment>
<evidence type="ECO:0000313" key="2">
    <source>
        <dbReference type="Proteomes" id="UP000660339"/>
    </source>
</evidence>
<name>A0A8J3L682_9ACTN</name>
<protein>
    <submittedName>
        <fullName evidence="1">Uncharacterized protein</fullName>
    </submittedName>
</protein>
<dbReference type="Proteomes" id="UP000660339">
    <property type="component" value="Unassembled WGS sequence"/>
</dbReference>
<organism evidence="1 2">
    <name type="scientific">Catellatospora methionotrophica</name>
    <dbReference type="NCBI Taxonomy" id="121620"/>
    <lineage>
        <taxon>Bacteria</taxon>
        <taxon>Bacillati</taxon>
        <taxon>Actinomycetota</taxon>
        <taxon>Actinomycetes</taxon>
        <taxon>Micromonosporales</taxon>
        <taxon>Micromonosporaceae</taxon>
        <taxon>Catellatospora</taxon>
    </lineage>
</organism>
<dbReference type="RefSeq" id="WP_203671050.1">
    <property type="nucleotide sequence ID" value="NZ_BAAATT010000026.1"/>
</dbReference>
<sequence length="118" mass="13886">MSRSVRHLTANHHLPLPLTGTALRVAELFDLRYSDACLRDAHREGRRPRPRRLRHRIEVHRWARWRPGDGDAARFAAQGERQARQRLRLALRAAVRDPRDPDLDVLPYHHHHGAQWLV</sequence>
<accession>A0A8J3L682</accession>
<dbReference type="EMBL" id="BONJ01000004">
    <property type="protein sequence ID" value="GIG12892.1"/>
    <property type="molecule type" value="Genomic_DNA"/>
</dbReference>
<proteinExistence type="predicted"/>
<gene>
    <name evidence="1" type="ORF">Cme02nite_12240</name>
</gene>
<keyword evidence="2" id="KW-1185">Reference proteome</keyword>
<dbReference type="AlphaFoldDB" id="A0A8J3L682"/>
<reference evidence="1" key="1">
    <citation type="submission" date="2021-01" db="EMBL/GenBank/DDBJ databases">
        <title>Whole genome shotgun sequence of Catellatospora methionotrophica NBRC 14553.</title>
        <authorList>
            <person name="Komaki H."/>
            <person name="Tamura T."/>
        </authorList>
    </citation>
    <scope>NUCLEOTIDE SEQUENCE</scope>
    <source>
        <strain evidence="1">NBRC 14553</strain>
    </source>
</reference>